<feature type="region of interest" description="Disordered" evidence="1">
    <location>
        <begin position="32"/>
        <end position="53"/>
    </location>
</feature>
<reference evidence="2 3" key="1">
    <citation type="submission" date="2018-04" db="EMBL/GenBank/DDBJ databases">
        <title>Genomic Encyclopedia of Type Strains, Phase III (KMG-III): the genomes of soil and plant-associated and newly described type strains.</title>
        <authorList>
            <person name="Whitman W."/>
        </authorList>
    </citation>
    <scope>NUCLEOTIDE SEQUENCE [LARGE SCALE GENOMIC DNA]</scope>
    <source>
        <strain evidence="2 3">NW12</strain>
    </source>
</reference>
<dbReference type="Gene3D" id="2.40.160.10">
    <property type="entry name" value="Porin"/>
    <property type="match status" value="1"/>
</dbReference>
<evidence type="ECO:0000256" key="1">
    <source>
        <dbReference type="SAM" id="MobiDB-lite"/>
    </source>
</evidence>
<dbReference type="SUPFAM" id="SSF56935">
    <property type="entry name" value="Porins"/>
    <property type="match status" value="1"/>
</dbReference>
<proteinExistence type="predicted"/>
<gene>
    <name evidence="2" type="ORF">C8J24_0128</name>
</gene>
<dbReference type="InterPro" id="IPR023614">
    <property type="entry name" value="Porin_dom_sf"/>
</dbReference>
<name>A0A2T4YSH0_9SPHN</name>
<accession>A0A2T4YSH0</accession>
<protein>
    <submittedName>
        <fullName evidence="2">Phosphate-selective porin O/P</fullName>
    </submittedName>
</protein>
<dbReference type="EMBL" id="PZZN01000001">
    <property type="protein sequence ID" value="PTM46755.1"/>
    <property type="molecule type" value="Genomic_DNA"/>
</dbReference>
<feature type="region of interest" description="Disordered" evidence="1">
    <location>
        <begin position="138"/>
        <end position="157"/>
    </location>
</feature>
<dbReference type="Pfam" id="PF07396">
    <property type="entry name" value="Porin_O_P"/>
    <property type="match status" value="1"/>
</dbReference>
<evidence type="ECO:0000313" key="2">
    <source>
        <dbReference type="EMBL" id="PTM46755.1"/>
    </source>
</evidence>
<dbReference type="AlphaFoldDB" id="A0A2T4YSH0"/>
<sequence>MADGGKSARTRRAILPLQPACRAVMGRGMNQIRQPFPRGTSVEPQLPDHDGERDRAAIRARRASRYVRIALAGSIALSGGGAQAQSVQDLQRQIDELKATIAELKAAQNGPIAQAAPVTAPVPAPVTAPVAVATTPAPAPAPKPATAVAPSTQLAAATPEPKRAWYDRIAIRGYTQMRFNEIVSGDRTAPEGKSRLRSVHDGSIGDNTGFSLRRVRLVLQGDLTDRVSFYLQPDFAVNVSNQSGGERREGFAQLRDAYVDTFLDADRRFRLRFGQSKVPFGWENMQSSSNRITIDRSDGINSAVPGERDLGIVAYYTPTGVQRIWDRLEEDGQKLFGNYGAFALGVYNGQGISRAETNDGMMTVAMATWPFALDGLGGAFSGQVLEVGAAAIRNRVQPELRSGGVSDTSFADERFGVHAILYPQPFGFQAEWNWGRGPEYDDVSQSITTKRLNGGYVQAMARVRSSPLGPFMPYARRQYYRGGWKALPNAPRLETDEFELGIEFQPTPPIELTVAYARMTRREADERREGRAEGDLIRTQLQFNY</sequence>
<organism evidence="2 3">
    <name type="scientific">Sphingomonas aerolata</name>
    <dbReference type="NCBI Taxonomy" id="185951"/>
    <lineage>
        <taxon>Bacteria</taxon>
        <taxon>Pseudomonadati</taxon>
        <taxon>Pseudomonadota</taxon>
        <taxon>Alphaproteobacteria</taxon>
        <taxon>Sphingomonadales</taxon>
        <taxon>Sphingomonadaceae</taxon>
        <taxon>Sphingomonas</taxon>
    </lineage>
</organism>
<evidence type="ECO:0000313" key="3">
    <source>
        <dbReference type="Proteomes" id="UP000240996"/>
    </source>
</evidence>
<comment type="caution">
    <text evidence="2">The sequence shown here is derived from an EMBL/GenBank/DDBJ whole genome shotgun (WGS) entry which is preliminary data.</text>
</comment>
<keyword evidence="3" id="KW-1185">Reference proteome</keyword>
<dbReference type="InterPro" id="IPR010870">
    <property type="entry name" value="Porin_O/P"/>
</dbReference>
<dbReference type="Proteomes" id="UP000240996">
    <property type="component" value="Unassembled WGS sequence"/>
</dbReference>